<keyword evidence="3" id="KW-1185">Reference proteome</keyword>
<dbReference type="Proteomes" id="UP001501295">
    <property type="component" value="Unassembled WGS sequence"/>
</dbReference>
<keyword evidence="1" id="KW-1133">Transmembrane helix</keyword>
<sequence length="98" mass="10196">MTRRRTFLTWIVVAAIVFVAAVVVCGIATAAASPYMPVFPSFGAEGGSVVSTKEQYDAIVFPARVGRAAAGVALASVITAVAIAVRWRSKPRRSDAAA</sequence>
<comment type="caution">
    <text evidence="2">The sequence shown here is derived from an EMBL/GenBank/DDBJ whole genome shotgun (WGS) entry which is preliminary data.</text>
</comment>
<evidence type="ECO:0000313" key="2">
    <source>
        <dbReference type="EMBL" id="GAA4676459.1"/>
    </source>
</evidence>
<organism evidence="2 3">
    <name type="scientific">Frondihabitans cladoniiphilus</name>
    <dbReference type="NCBI Taxonomy" id="715785"/>
    <lineage>
        <taxon>Bacteria</taxon>
        <taxon>Bacillati</taxon>
        <taxon>Actinomycetota</taxon>
        <taxon>Actinomycetes</taxon>
        <taxon>Micrococcales</taxon>
        <taxon>Microbacteriaceae</taxon>
        <taxon>Frondihabitans</taxon>
    </lineage>
</organism>
<keyword evidence="1" id="KW-0472">Membrane</keyword>
<feature type="transmembrane region" description="Helical" evidence="1">
    <location>
        <begin position="7"/>
        <end position="32"/>
    </location>
</feature>
<dbReference type="EMBL" id="BAABLM010000003">
    <property type="protein sequence ID" value="GAA4676459.1"/>
    <property type="molecule type" value="Genomic_DNA"/>
</dbReference>
<evidence type="ECO:0000256" key="1">
    <source>
        <dbReference type="SAM" id="Phobius"/>
    </source>
</evidence>
<keyword evidence="1" id="KW-0812">Transmembrane</keyword>
<gene>
    <name evidence="2" type="ORF">GCM10025780_21330</name>
</gene>
<dbReference type="RefSeq" id="WP_345375833.1">
    <property type="nucleotide sequence ID" value="NZ_BAABLM010000003.1"/>
</dbReference>
<protein>
    <submittedName>
        <fullName evidence="2">Uncharacterized protein</fullName>
    </submittedName>
</protein>
<reference evidence="3" key="1">
    <citation type="journal article" date="2019" name="Int. J. Syst. Evol. Microbiol.">
        <title>The Global Catalogue of Microorganisms (GCM) 10K type strain sequencing project: providing services to taxonomists for standard genome sequencing and annotation.</title>
        <authorList>
            <consortium name="The Broad Institute Genomics Platform"/>
            <consortium name="The Broad Institute Genome Sequencing Center for Infectious Disease"/>
            <person name="Wu L."/>
            <person name="Ma J."/>
        </authorList>
    </citation>
    <scope>NUCLEOTIDE SEQUENCE [LARGE SCALE GENOMIC DNA]</scope>
    <source>
        <strain evidence="3">JCM 18956</strain>
    </source>
</reference>
<name>A0ABP8VZI1_9MICO</name>
<proteinExistence type="predicted"/>
<feature type="transmembrane region" description="Helical" evidence="1">
    <location>
        <begin position="65"/>
        <end position="85"/>
    </location>
</feature>
<evidence type="ECO:0000313" key="3">
    <source>
        <dbReference type="Proteomes" id="UP001501295"/>
    </source>
</evidence>
<accession>A0ABP8VZI1</accession>